<dbReference type="Proteomes" id="UP000518266">
    <property type="component" value="Unassembled WGS sequence"/>
</dbReference>
<evidence type="ECO:0000256" key="1">
    <source>
        <dbReference type="SAM" id="MobiDB-lite"/>
    </source>
</evidence>
<feature type="compositionally biased region" description="Low complexity" evidence="1">
    <location>
        <begin position="220"/>
        <end position="230"/>
    </location>
</feature>
<feature type="region of interest" description="Disordered" evidence="1">
    <location>
        <begin position="134"/>
        <end position="235"/>
    </location>
</feature>
<dbReference type="EMBL" id="JAAKFY010000020">
    <property type="protein sequence ID" value="KAF3841528.1"/>
    <property type="molecule type" value="Genomic_DNA"/>
</dbReference>
<protein>
    <submittedName>
        <fullName evidence="2">Uncharacterized protein</fullName>
    </submittedName>
</protein>
<comment type="caution">
    <text evidence="2">The sequence shown here is derived from an EMBL/GenBank/DDBJ whole genome shotgun (WGS) entry which is preliminary data.</text>
</comment>
<sequence length="436" mass="47794">MFGGMKSDGDMEDDYNGCTASWTGSVSNDIKVELPPMFRGDGQRQFATWIRQFEAAVRGQTRGARGTSYAATLLNILPTRLDGAAFPLWDSLPADVQCDYERVDNLQTEVKDLRAHSRGAENGRGSSALTWDRQQDQVGQSAPACLPLSTTGDSHRDDRSRGHSQRRPQDGFGAREWSPSERGTRDTSADFSPRRPGSDVPQGSHSAGERQPRRGVRFLSPSRRSPSPSSHGRLQGNFQCRFHHYKGQIDYSAGKAPARALDSCSVGYLEPEVRDNVGLVVARTVAPVKNGCTVARLLNPTEKELKLHPGSHLGVFHHVKDCDLLTPSEVFPSQQGATLCRMWLASRWSSVDQTLIFTLSHDGSEVASLGEEERSVGKPVTDTTIPFATNSNNTSILRRQVEASLLTLHLGIITSQVHSFLIPGRARNKTPLAPRA</sequence>
<name>A0A7J5XZI9_DISMA</name>
<accession>A0A7J5XZI9</accession>
<proteinExistence type="predicted"/>
<dbReference type="AlphaFoldDB" id="A0A7J5XZI9"/>
<keyword evidence="3" id="KW-1185">Reference proteome</keyword>
<feature type="compositionally biased region" description="Basic and acidic residues" evidence="1">
    <location>
        <begin position="178"/>
        <end position="197"/>
    </location>
</feature>
<organism evidence="2 3">
    <name type="scientific">Dissostichus mawsoni</name>
    <name type="common">Antarctic cod</name>
    <dbReference type="NCBI Taxonomy" id="36200"/>
    <lineage>
        <taxon>Eukaryota</taxon>
        <taxon>Metazoa</taxon>
        <taxon>Chordata</taxon>
        <taxon>Craniata</taxon>
        <taxon>Vertebrata</taxon>
        <taxon>Euteleostomi</taxon>
        <taxon>Actinopterygii</taxon>
        <taxon>Neopterygii</taxon>
        <taxon>Teleostei</taxon>
        <taxon>Neoteleostei</taxon>
        <taxon>Acanthomorphata</taxon>
        <taxon>Eupercaria</taxon>
        <taxon>Perciformes</taxon>
        <taxon>Notothenioidei</taxon>
        <taxon>Nototheniidae</taxon>
        <taxon>Dissostichus</taxon>
    </lineage>
</organism>
<gene>
    <name evidence="2" type="ORF">F7725_007390</name>
</gene>
<evidence type="ECO:0000313" key="2">
    <source>
        <dbReference type="EMBL" id="KAF3841528.1"/>
    </source>
</evidence>
<evidence type="ECO:0000313" key="3">
    <source>
        <dbReference type="Proteomes" id="UP000518266"/>
    </source>
</evidence>
<reference evidence="2 3" key="1">
    <citation type="submission" date="2020-03" db="EMBL/GenBank/DDBJ databases">
        <title>Dissostichus mawsoni Genome sequencing and assembly.</title>
        <authorList>
            <person name="Park H."/>
        </authorList>
    </citation>
    <scope>NUCLEOTIDE SEQUENCE [LARGE SCALE GENOMIC DNA]</scope>
    <source>
        <strain evidence="2">DM0001</strain>
        <tissue evidence="2">Muscle</tissue>
    </source>
</reference>
<dbReference type="OrthoDB" id="8983744at2759"/>